<accession>C4XHG2</accession>
<reference evidence="2 3" key="1">
    <citation type="journal article" date="2009" name="Genome Res.">
        <title>Whole genome sequence of Desulfovibrio magneticus strain RS-1 revealed common gene clusters in magnetotactic bacteria.</title>
        <authorList>
            <person name="Nakazawa H."/>
            <person name="Arakaki A."/>
            <person name="Narita-Yamada S."/>
            <person name="Yashiro I."/>
            <person name="Jinno K."/>
            <person name="Aoki N."/>
            <person name="Tsuruyama A."/>
            <person name="Okamura Y."/>
            <person name="Tanikawa S."/>
            <person name="Fujita N."/>
            <person name="Takeyama H."/>
            <person name="Matsunaga T."/>
        </authorList>
    </citation>
    <scope>NUCLEOTIDE SEQUENCE [LARGE SCALE GENOMIC DNA]</scope>
    <source>
        <strain evidence="3">ATCC 700980 / DSM 13731 / RS-1</strain>
    </source>
</reference>
<organism evidence="2 3">
    <name type="scientific">Solidesulfovibrio magneticus (strain ATCC 700980 / DSM 13731 / RS-1)</name>
    <name type="common">Desulfovibrio magneticus</name>
    <dbReference type="NCBI Taxonomy" id="573370"/>
    <lineage>
        <taxon>Bacteria</taxon>
        <taxon>Pseudomonadati</taxon>
        <taxon>Thermodesulfobacteriota</taxon>
        <taxon>Desulfovibrionia</taxon>
        <taxon>Desulfovibrionales</taxon>
        <taxon>Desulfovibrionaceae</taxon>
        <taxon>Solidesulfovibrio</taxon>
    </lineage>
</organism>
<evidence type="ECO:0000313" key="3">
    <source>
        <dbReference type="Proteomes" id="UP000009071"/>
    </source>
</evidence>
<name>C4XHG2_SOLM1</name>
<dbReference type="eggNOG" id="ENOG5032DY8">
    <property type="taxonomic scope" value="Bacteria"/>
</dbReference>
<evidence type="ECO:0000313" key="2">
    <source>
        <dbReference type="EMBL" id="BAH73930.1"/>
    </source>
</evidence>
<proteinExistence type="predicted"/>
<keyword evidence="3" id="KW-1185">Reference proteome</keyword>
<dbReference type="HOGENOM" id="CLU_2842694_0_0_7"/>
<evidence type="ECO:0000256" key="1">
    <source>
        <dbReference type="SAM" id="MobiDB-lite"/>
    </source>
</evidence>
<protein>
    <submittedName>
        <fullName evidence="2">Uncharacterized protein</fullName>
    </submittedName>
</protein>
<gene>
    <name evidence="2" type="ordered locus">DMR_04390</name>
</gene>
<feature type="region of interest" description="Disordered" evidence="1">
    <location>
        <begin position="1"/>
        <end position="21"/>
    </location>
</feature>
<dbReference type="STRING" id="573370.DMR_04390"/>
<feature type="compositionally biased region" description="Polar residues" evidence="1">
    <location>
        <begin position="10"/>
        <end position="21"/>
    </location>
</feature>
<dbReference type="Proteomes" id="UP000009071">
    <property type="component" value="Chromosome"/>
</dbReference>
<dbReference type="AlphaFoldDB" id="C4XHG2"/>
<dbReference type="EMBL" id="AP010904">
    <property type="protein sequence ID" value="BAH73930.1"/>
    <property type="molecule type" value="Genomic_DNA"/>
</dbReference>
<dbReference type="KEGG" id="dma:DMR_04390"/>
<dbReference type="OrthoDB" id="5459582at2"/>
<sequence length="65" mass="6673">MDAVSGGSAKPTTSALDQQTMGAQVVTQTLDKLNTDANGKVDADYDFQTKVLSAMGKGAHLNTSA</sequence>
<dbReference type="RefSeq" id="WP_012750013.1">
    <property type="nucleotide sequence ID" value="NC_012796.1"/>
</dbReference>